<accession>E2RV63</accession>
<feature type="coiled-coil region" evidence="1">
    <location>
        <begin position="88"/>
        <end position="122"/>
    </location>
</feature>
<evidence type="ECO:0000256" key="1">
    <source>
        <dbReference type="SAM" id="Coils"/>
    </source>
</evidence>
<reference evidence="3" key="1">
    <citation type="submission" date="2009-01" db="EMBL/GenBank/DDBJ databases">
        <title>Ubiquity and diversity of haloalkane dehalogenases in the bacterial family Rhizobiaceae.</title>
        <authorList>
            <person name="Ikeda-Ohtsubo W."/>
            <person name="Goto Y."/>
            <person name="Sato Y."/>
            <person name="Ohtsubo Y."/>
            <person name="Minamisawa K."/>
            <person name="Tsuda M."/>
            <person name="Damborsky J."/>
            <person name="Nagata Y."/>
        </authorList>
    </citation>
    <scope>NUCLEOTIDE SEQUENCE</scope>
    <source>
        <strain evidence="3">HWK12</strain>
    </source>
</reference>
<evidence type="ECO:0000313" key="3">
    <source>
        <dbReference type="EMBL" id="BAJ23987.1"/>
    </source>
</evidence>
<keyword evidence="1" id="KW-0175">Coiled coil</keyword>
<proteinExistence type="predicted"/>
<feature type="region of interest" description="Disordered" evidence="2">
    <location>
        <begin position="130"/>
        <end position="151"/>
    </location>
</feature>
<sequence length="151" mass="16211">MRYQCGIAASLSASGAQNCEWRSDREMMMSARIALAMLVPLALCAVGSAHAQDVPGIEICTVEKTMERRTSCLQSNVDFLQKTISKLTTDHQQKLDAANRQVANLQNAVASLQKLVTDLQAAQVKLAEDLKKKADAPPAKDAAPSAKEGAK</sequence>
<name>E2RV63_9BRAD</name>
<dbReference type="AlphaFoldDB" id="E2RV63"/>
<protein>
    <submittedName>
        <fullName evidence="3">Uncharacterized protein</fullName>
    </submittedName>
</protein>
<feature type="compositionally biased region" description="Low complexity" evidence="2">
    <location>
        <begin position="136"/>
        <end position="151"/>
    </location>
</feature>
<organism evidence="3">
    <name type="scientific">Bradyrhizobium sp. HWK12</name>
    <dbReference type="NCBI Taxonomy" id="244563"/>
    <lineage>
        <taxon>Bacteria</taxon>
        <taxon>Pseudomonadati</taxon>
        <taxon>Pseudomonadota</taxon>
        <taxon>Alphaproteobacteria</taxon>
        <taxon>Hyphomicrobiales</taxon>
        <taxon>Nitrobacteraceae</taxon>
        <taxon>Bradyrhizobium</taxon>
    </lineage>
</organism>
<dbReference type="EMBL" id="AB478943">
    <property type="protein sequence ID" value="BAJ23987.1"/>
    <property type="molecule type" value="Genomic_DNA"/>
</dbReference>
<evidence type="ECO:0000256" key="2">
    <source>
        <dbReference type="SAM" id="MobiDB-lite"/>
    </source>
</evidence>